<feature type="compositionally biased region" description="Basic and acidic residues" evidence="2">
    <location>
        <begin position="858"/>
        <end position="870"/>
    </location>
</feature>
<dbReference type="WBParaSite" id="MBELARI_LOCUS12322">
    <property type="protein sequence ID" value="MBELARI_LOCUS12322"/>
    <property type="gene ID" value="MBELARI_LOCUS12322"/>
</dbReference>
<name>A0AAF3EED2_9BILA</name>
<feature type="region of interest" description="Disordered" evidence="2">
    <location>
        <begin position="827"/>
        <end position="885"/>
    </location>
</feature>
<evidence type="ECO:0000256" key="2">
    <source>
        <dbReference type="SAM" id="MobiDB-lite"/>
    </source>
</evidence>
<reference evidence="5" key="1">
    <citation type="submission" date="2024-02" db="UniProtKB">
        <authorList>
            <consortium name="WormBaseParasite"/>
        </authorList>
    </citation>
    <scope>IDENTIFICATION</scope>
</reference>
<feature type="compositionally biased region" description="Pro residues" evidence="2">
    <location>
        <begin position="458"/>
        <end position="474"/>
    </location>
</feature>
<evidence type="ECO:0000256" key="1">
    <source>
        <dbReference type="SAM" id="Coils"/>
    </source>
</evidence>
<keyword evidence="3" id="KW-0732">Signal</keyword>
<feature type="compositionally biased region" description="Basic and acidic residues" evidence="2">
    <location>
        <begin position="827"/>
        <end position="843"/>
    </location>
</feature>
<keyword evidence="4" id="KW-1185">Reference proteome</keyword>
<feature type="chain" id="PRO_5042138631" evidence="3">
    <location>
        <begin position="21"/>
        <end position="885"/>
    </location>
</feature>
<dbReference type="Proteomes" id="UP000887575">
    <property type="component" value="Unassembled WGS sequence"/>
</dbReference>
<keyword evidence="1" id="KW-0175">Coiled coil</keyword>
<accession>A0AAF3EED2</accession>
<feature type="coiled-coil region" evidence="1">
    <location>
        <begin position="574"/>
        <end position="659"/>
    </location>
</feature>
<evidence type="ECO:0000313" key="5">
    <source>
        <dbReference type="WBParaSite" id="MBELARI_LOCUS12322"/>
    </source>
</evidence>
<proteinExistence type="predicted"/>
<organism evidence="4 5">
    <name type="scientific">Mesorhabditis belari</name>
    <dbReference type="NCBI Taxonomy" id="2138241"/>
    <lineage>
        <taxon>Eukaryota</taxon>
        <taxon>Metazoa</taxon>
        <taxon>Ecdysozoa</taxon>
        <taxon>Nematoda</taxon>
        <taxon>Chromadorea</taxon>
        <taxon>Rhabditida</taxon>
        <taxon>Rhabditina</taxon>
        <taxon>Rhabditomorpha</taxon>
        <taxon>Rhabditoidea</taxon>
        <taxon>Rhabditidae</taxon>
        <taxon>Mesorhabditinae</taxon>
        <taxon>Mesorhabditis</taxon>
    </lineage>
</organism>
<feature type="compositionally biased region" description="Acidic residues" evidence="2">
    <location>
        <begin position="844"/>
        <end position="857"/>
    </location>
</feature>
<feature type="region of interest" description="Disordered" evidence="2">
    <location>
        <begin position="443"/>
        <end position="474"/>
    </location>
</feature>
<evidence type="ECO:0000313" key="4">
    <source>
        <dbReference type="Proteomes" id="UP000887575"/>
    </source>
</evidence>
<dbReference type="AlphaFoldDB" id="A0AAF3EED2"/>
<evidence type="ECO:0000256" key="3">
    <source>
        <dbReference type="SAM" id="SignalP"/>
    </source>
</evidence>
<feature type="region of interest" description="Disordered" evidence="2">
    <location>
        <begin position="47"/>
        <end position="70"/>
    </location>
</feature>
<protein>
    <submittedName>
        <fullName evidence="5">Uncharacterized protein</fullName>
    </submittedName>
</protein>
<feature type="signal peptide" evidence="3">
    <location>
        <begin position="1"/>
        <end position="20"/>
    </location>
</feature>
<sequence length="885" mass="99523">MLIPSLVVVSMVSSASVVLSSPSHSHPSPIHLIRRPHSSQEILLNSLQKQQQQHQNNKAFHSLSCQNSPSTPHPMISLPVVQPRGTGTTMSSALRQVRSGEGTQPQQGNTAVASQNPLQNHMQMLLKNQFAHLMPNGQTPFQTVIPRKLSQTIPQPVAQQAKNSDQELRDLLLRREMQIRDKLEASLMPHLSSMDREKFLPSLIGIGSAAPAPPILPMALTDAIAEQKKFHEMQALRAAGLSCDSIPGSSSSSITLRSTSHPNQLNEALLLHHQHQQHQQLLQNQKANAKQAIDSLLQIMNGLLRFCEVLRTLYDKQPGISLEPAGWPGLPPPPFTHQSVHAVCSAWNWKKKLIESKQALRNVEEHRKSEDSQAFGSYNATLLAFIAAQEKDVETAKAQYNAGCQILFDHLWVRFVSDQTNVDLFKYFTDQIKVIFDLGIPETPRSSPTTSKSLTPATPVPPVPTAPDSLPPQLIPIPIPSTSQSLISSLPSSTSQIRTILQKNNLSDEPSTSEEPTEKKRRIEGANIPSDPVGKKTETEKLSETIITCLMEVEEERKAYFSLKHKRELILCEKRRFMLELQKCTQQRDNAKNEKERNEWEMKRKEMEERIQSTQMEWINIGQQAAQEDGKGLMTLKKVSQMDEEREELLFKLDRLRQVIVGKNNENEKFVALSSNDPLRVFQTPQLTQHNMLKKHLLLRMVELMKMDTRFRDLGMKTLQQIAITQLILMPELRYGKINVARGDGPLITTQMVSEFLGGSLEKDEIETFARELSVVADCVLNDSDVQLRMGYIMMHVNEEYHNQLLASGQKDWVIPSEISERIKKGIEEERVENQGNDGKKGDEDEEIDIEGDEDGNGNERSEKGEERDGNAGVTEKFINGTTSS</sequence>
<feature type="compositionally biased region" description="Low complexity" evidence="2">
    <location>
        <begin position="47"/>
        <end position="57"/>
    </location>
</feature>
<feature type="region of interest" description="Disordered" evidence="2">
    <location>
        <begin position="501"/>
        <end position="539"/>
    </location>
</feature>